<evidence type="ECO:0000313" key="3">
    <source>
        <dbReference type="EMBL" id="MCO5959583.1"/>
    </source>
</evidence>
<dbReference type="InterPro" id="IPR015422">
    <property type="entry name" value="PyrdxlP-dep_Trfase_small"/>
</dbReference>
<dbReference type="Pfam" id="PF00266">
    <property type="entry name" value="Aminotran_5"/>
    <property type="match status" value="1"/>
</dbReference>
<dbReference type="InterPro" id="IPR015424">
    <property type="entry name" value="PyrdxlP-dep_Trfase"/>
</dbReference>
<dbReference type="Proteomes" id="UP001155380">
    <property type="component" value="Unassembled WGS sequence"/>
</dbReference>
<dbReference type="PANTHER" id="PTHR43586">
    <property type="entry name" value="CYSTEINE DESULFURASE"/>
    <property type="match status" value="1"/>
</dbReference>
<accession>A0AAJ1C2E3</accession>
<dbReference type="SUPFAM" id="SSF53383">
    <property type="entry name" value="PLP-dependent transferases"/>
    <property type="match status" value="1"/>
</dbReference>
<keyword evidence="3" id="KW-0032">Aminotransferase</keyword>
<comment type="caution">
    <text evidence="3">The sequence shown here is derived from an EMBL/GenBank/DDBJ whole genome shotgun (WGS) entry which is preliminary data.</text>
</comment>
<dbReference type="RefSeq" id="WP_250913069.1">
    <property type="nucleotide sequence ID" value="NZ_JAMXLX010000010.1"/>
</dbReference>
<dbReference type="EMBL" id="JAMXLX010000010">
    <property type="protein sequence ID" value="MCO5959583.1"/>
    <property type="molecule type" value="Genomic_DNA"/>
</dbReference>
<dbReference type="AlphaFoldDB" id="A0AAJ1C2E3"/>
<reference evidence="3" key="1">
    <citation type="submission" date="2022-06" db="EMBL/GenBank/DDBJ databases">
        <authorList>
            <person name="Sun Q."/>
        </authorList>
    </citation>
    <scope>NUCLEOTIDE SEQUENCE</scope>
    <source>
        <strain evidence="3">S101</strain>
    </source>
</reference>
<keyword evidence="1" id="KW-0663">Pyridoxal phosphate</keyword>
<proteinExistence type="predicted"/>
<protein>
    <submittedName>
        <fullName evidence="3">Aminotransferase class V-fold PLP-dependent enzyme</fullName>
    </submittedName>
</protein>
<dbReference type="Gene3D" id="3.40.640.10">
    <property type="entry name" value="Type I PLP-dependent aspartate aminotransferase-like (Major domain)"/>
    <property type="match status" value="1"/>
</dbReference>
<evidence type="ECO:0000259" key="2">
    <source>
        <dbReference type="Pfam" id="PF00266"/>
    </source>
</evidence>
<evidence type="ECO:0000256" key="1">
    <source>
        <dbReference type="ARBA" id="ARBA00022898"/>
    </source>
</evidence>
<sequence length="377" mass="40369">MSALPPVAAMTLSPEEYERAFIEDERYLNFASLGPISEPVVATGERLLRATATARPGDAAMLSAQVPRALAVLSRLSGFPESNITLVSNTSSALVQVALGLPSGTGVFSGRYQFPANVLPWRNAAETGRISLRLAGALDEPVTPELLRAHLDASCDAVAISHVDFRTGYRADLARIREAIGNRLLIVDAIQAFGAVEEDWTLADVVIAGGQKWMRAGQGTGFMALSDRALDRIRPLAANWGGIADSLDIRRDDQSPLPGAGRFDSTRPSPVLAACLAQALELVEGVGLHWITSRIQSRYEYLAEAASRRGLRLLPGWPAEQRAGIAVIEAADPRAVNRLLHAGFTVTVHDTNRVRVSLHATTRTAAIDEAVEVLTGT</sequence>
<feature type="domain" description="Aminotransferase class V" evidence="2">
    <location>
        <begin position="79"/>
        <end position="336"/>
    </location>
</feature>
<name>A0AAJ1C2E3_9HYPH</name>
<keyword evidence="3" id="KW-0808">Transferase</keyword>
<dbReference type="InterPro" id="IPR015421">
    <property type="entry name" value="PyrdxlP-dep_Trfase_major"/>
</dbReference>
<dbReference type="InterPro" id="IPR000192">
    <property type="entry name" value="Aminotrans_V_dom"/>
</dbReference>
<dbReference type="GO" id="GO:0008483">
    <property type="term" value="F:transaminase activity"/>
    <property type="evidence" value="ECO:0007669"/>
    <property type="project" value="UniProtKB-KW"/>
</dbReference>
<gene>
    <name evidence="3" type="ORF">NBH21_22675</name>
</gene>
<dbReference type="Gene3D" id="3.90.1150.10">
    <property type="entry name" value="Aspartate Aminotransferase, domain 1"/>
    <property type="match status" value="1"/>
</dbReference>
<dbReference type="PANTHER" id="PTHR43586:SF15">
    <property type="entry name" value="BLR3095 PROTEIN"/>
    <property type="match status" value="1"/>
</dbReference>
<evidence type="ECO:0000313" key="4">
    <source>
        <dbReference type="Proteomes" id="UP001155380"/>
    </source>
</evidence>
<organism evidence="3 4">
    <name type="scientific">Ciceribacter sichuanensis</name>
    <dbReference type="NCBI Taxonomy" id="2949647"/>
    <lineage>
        <taxon>Bacteria</taxon>
        <taxon>Pseudomonadati</taxon>
        <taxon>Pseudomonadota</taxon>
        <taxon>Alphaproteobacteria</taxon>
        <taxon>Hyphomicrobiales</taxon>
        <taxon>Rhizobiaceae</taxon>
        <taxon>Ciceribacter</taxon>
    </lineage>
</organism>